<dbReference type="GO" id="GO:0005143">
    <property type="term" value="F:interleukin-12 receptor binding"/>
    <property type="evidence" value="ECO:0007669"/>
    <property type="project" value="InterPro"/>
</dbReference>
<organism evidence="2 3">
    <name type="scientific">Pangasianodon hypophthalmus</name>
    <name type="common">Striped catfish</name>
    <name type="synonym">Helicophagus hypophthalmus</name>
    <dbReference type="NCBI Taxonomy" id="310915"/>
    <lineage>
        <taxon>Eukaryota</taxon>
        <taxon>Metazoa</taxon>
        <taxon>Chordata</taxon>
        <taxon>Craniata</taxon>
        <taxon>Vertebrata</taxon>
        <taxon>Euteleostomi</taxon>
        <taxon>Actinopterygii</taxon>
        <taxon>Neopterygii</taxon>
        <taxon>Teleostei</taxon>
        <taxon>Ostariophysi</taxon>
        <taxon>Siluriformes</taxon>
        <taxon>Pangasiidae</taxon>
        <taxon>Pangasianodon</taxon>
    </lineage>
</organism>
<keyword evidence="1" id="KW-0339">Growth factor</keyword>
<reference evidence="2 3" key="1">
    <citation type="submission" date="2019-06" db="EMBL/GenBank/DDBJ databases">
        <title>A chromosome-scale genome assembly of the striped catfish, Pangasianodon hypophthalmus.</title>
        <authorList>
            <person name="Wen M."/>
            <person name="Zahm M."/>
            <person name="Roques C."/>
            <person name="Cabau C."/>
            <person name="Klopp C."/>
            <person name="Donnadieu C."/>
            <person name="Jouanno E."/>
            <person name="Avarre J.-C."/>
            <person name="Campet M."/>
            <person name="Ha T.T.T."/>
            <person name="Dugue R."/>
            <person name="Lampietro C."/>
            <person name="Louis A."/>
            <person name="Herpin A."/>
            <person name="Echchiki A."/>
            <person name="Berthelot C."/>
            <person name="Parey E."/>
            <person name="Roest-Crollius H."/>
            <person name="Braasch I."/>
            <person name="Postlethwait J."/>
            <person name="Bobe J."/>
            <person name="Montfort J."/>
            <person name="Bouchez O."/>
            <person name="Begum T."/>
            <person name="Schartl M."/>
            <person name="Guiguen Y."/>
        </authorList>
    </citation>
    <scope>NUCLEOTIDE SEQUENCE [LARGE SCALE GENOMIC DNA]</scope>
    <source>
        <strain evidence="2 3">Indonesia</strain>
        <tissue evidence="2">Blood</tissue>
    </source>
</reference>
<keyword evidence="3" id="KW-1185">Reference proteome</keyword>
<dbReference type="GO" id="GO:0005615">
    <property type="term" value="C:extracellular space"/>
    <property type="evidence" value="ECO:0007669"/>
    <property type="project" value="UniProtKB-KW"/>
</dbReference>
<evidence type="ECO:0000256" key="1">
    <source>
        <dbReference type="RuleBase" id="RU363133"/>
    </source>
</evidence>
<evidence type="ECO:0000313" key="2">
    <source>
        <dbReference type="EMBL" id="KAB5579767.1"/>
    </source>
</evidence>
<gene>
    <name evidence="1" type="primary">IL12A</name>
    <name evidence="2" type="ORF">PHYPO_G00198770</name>
</gene>
<keyword evidence="1" id="KW-0202">Cytokine</keyword>
<dbReference type="Pfam" id="PF03039">
    <property type="entry name" value="IL12"/>
    <property type="match status" value="1"/>
</dbReference>
<comment type="subcellular location">
    <subcellularLocation>
        <location evidence="1">Secreted</location>
    </subcellularLocation>
</comment>
<comment type="caution">
    <text evidence="2">The sequence shown here is derived from an EMBL/GenBank/DDBJ whole genome shotgun (WGS) entry which is preliminary data.</text>
</comment>
<dbReference type="Proteomes" id="UP000327468">
    <property type="component" value="Chromosome 4"/>
</dbReference>
<proteinExistence type="inferred from homology"/>
<dbReference type="GO" id="GO:0008083">
    <property type="term" value="F:growth factor activity"/>
    <property type="evidence" value="ECO:0007669"/>
    <property type="project" value="UniProtKB-KW"/>
</dbReference>
<comment type="subunit">
    <text evidence="1">Heterodimer with IL12B; disulfide-linked. The heterodimer is known as interleukin IL-12.</text>
</comment>
<dbReference type="GO" id="GO:0006955">
    <property type="term" value="P:immune response"/>
    <property type="evidence" value="ECO:0007669"/>
    <property type="project" value="InterPro"/>
</dbReference>
<dbReference type="InterPro" id="IPR009079">
    <property type="entry name" value="4_helix_cytokine-like_core"/>
</dbReference>
<name>A0A5N5PL68_PANHP</name>
<keyword evidence="1" id="KW-1015">Disulfide bond</keyword>
<dbReference type="SUPFAM" id="SSF47266">
    <property type="entry name" value="4-helical cytokines"/>
    <property type="match status" value="1"/>
</dbReference>
<protein>
    <recommendedName>
        <fullName evidence="1">Interleukin-12 subunit alpha</fullName>
        <shortName evidence="1">IL-12A</shortName>
    </recommendedName>
</protein>
<keyword evidence="1" id="KW-0964">Secreted</keyword>
<dbReference type="EMBL" id="VFJC01000005">
    <property type="protein sequence ID" value="KAB5579767.1"/>
    <property type="molecule type" value="Genomic_DNA"/>
</dbReference>
<keyword evidence="1" id="KW-0732">Signal</keyword>
<comment type="similarity">
    <text evidence="1">Belongs to the IL-6 superfamily.</text>
</comment>
<dbReference type="GO" id="GO:0005125">
    <property type="term" value="F:cytokine activity"/>
    <property type="evidence" value="ECO:0007669"/>
    <property type="project" value="UniProtKB-KW"/>
</dbReference>
<accession>A0A5N5PL68</accession>
<dbReference type="InterPro" id="IPR004281">
    <property type="entry name" value="IL-12_alpha"/>
</dbReference>
<feature type="chain" id="PRO_5024501586" description="Interleukin-12 subunit alpha" evidence="1">
    <location>
        <begin position="21"/>
        <end position="194"/>
    </location>
</feature>
<dbReference type="AlphaFoldDB" id="A0A5N5PL68"/>
<dbReference type="Gene3D" id="1.20.1250.10">
    <property type="match status" value="1"/>
</dbReference>
<feature type="signal peptide" evidence="1">
    <location>
        <begin position="1"/>
        <end position="20"/>
    </location>
</feature>
<evidence type="ECO:0000313" key="3">
    <source>
        <dbReference type="Proteomes" id="UP000327468"/>
    </source>
</evidence>
<sequence>MVKIVYQCLLLSLLSAVCSAVPAGARSVPVHLSGSACRGMGRALLRNVSDALEIDQLFRGLNCTEQSPELRTSTSTLSACTPQNSICFKVTDFTFDQDECLQSVLEDLRYYWAMFKSYRDPDRILEHSVLRSIENLMQSCFSATLLDGGQVQISVNNENSFERRLKLCKVLKGFQIRTITINRVLNHIVSSSQT</sequence>